<accession>A0A382GN01</accession>
<name>A0A382GN01_9ZZZZ</name>
<dbReference type="EMBL" id="UINC01056350">
    <property type="protein sequence ID" value="SVB76272.1"/>
    <property type="molecule type" value="Genomic_DNA"/>
</dbReference>
<protein>
    <submittedName>
        <fullName evidence="1">Uncharacterized protein</fullName>
    </submittedName>
</protein>
<gene>
    <name evidence="1" type="ORF">METZ01_LOCUS229126</name>
</gene>
<sequence length="41" mass="4555">QSLNSGSLDNSAYIYSLVSLIENKEIKDLSNLINELNINSK</sequence>
<evidence type="ECO:0000313" key="1">
    <source>
        <dbReference type="EMBL" id="SVB76272.1"/>
    </source>
</evidence>
<organism evidence="1">
    <name type="scientific">marine metagenome</name>
    <dbReference type="NCBI Taxonomy" id="408172"/>
    <lineage>
        <taxon>unclassified sequences</taxon>
        <taxon>metagenomes</taxon>
        <taxon>ecological metagenomes</taxon>
    </lineage>
</organism>
<proteinExistence type="predicted"/>
<reference evidence="1" key="1">
    <citation type="submission" date="2018-05" db="EMBL/GenBank/DDBJ databases">
        <authorList>
            <person name="Lanie J.A."/>
            <person name="Ng W.-L."/>
            <person name="Kazmierczak K.M."/>
            <person name="Andrzejewski T.M."/>
            <person name="Davidsen T.M."/>
            <person name="Wayne K.J."/>
            <person name="Tettelin H."/>
            <person name="Glass J.I."/>
            <person name="Rusch D."/>
            <person name="Podicherti R."/>
            <person name="Tsui H.-C.T."/>
            <person name="Winkler M.E."/>
        </authorList>
    </citation>
    <scope>NUCLEOTIDE SEQUENCE</scope>
</reference>
<feature type="non-terminal residue" evidence="1">
    <location>
        <position position="1"/>
    </location>
</feature>
<dbReference type="AlphaFoldDB" id="A0A382GN01"/>